<feature type="binding site" evidence="5">
    <location>
        <position position="49"/>
    </location>
    <ligand>
        <name>Fe cation</name>
        <dbReference type="ChEBI" id="CHEBI:24875"/>
        <label>1</label>
    </ligand>
</feature>
<dbReference type="AlphaFoldDB" id="A0A921F485"/>
<reference evidence="9" key="1">
    <citation type="journal article" date="2021" name="PeerJ">
        <title>Extensive microbial diversity within the chicken gut microbiome revealed by metagenomics and culture.</title>
        <authorList>
            <person name="Gilroy R."/>
            <person name="Ravi A."/>
            <person name="Getino M."/>
            <person name="Pursley I."/>
            <person name="Horton D.L."/>
            <person name="Alikhan N.F."/>
            <person name="Baker D."/>
            <person name="Gharbi K."/>
            <person name="Hall N."/>
            <person name="Watson M."/>
            <person name="Adriaenssens E.M."/>
            <person name="Foster-Nyarko E."/>
            <person name="Jarju S."/>
            <person name="Secka A."/>
            <person name="Antonio M."/>
            <person name="Oren A."/>
            <person name="Chaudhuri R.R."/>
            <person name="La Ragione R."/>
            <person name="Hildebrand F."/>
            <person name="Pallen M.J."/>
        </authorList>
    </citation>
    <scope>NUCLEOTIDE SEQUENCE</scope>
    <source>
        <strain evidence="9">ChiGjej1B1-18357</strain>
    </source>
</reference>
<dbReference type="GO" id="GO:0005829">
    <property type="term" value="C:cytosol"/>
    <property type="evidence" value="ECO:0007669"/>
    <property type="project" value="TreeGrafter"/>
</dbReference>
<feature type="binding site" evidence="5">
    <location>
        <position position="52"/>
    </location>
    <ligand>
        <name>Fe cation</name>
        <dbReference type="ChEBI" id="CHEBI:24875"/>
        <label>1</label>
    </ligand>
</feature>
<dbReference type="PANTHER" id="PTHR11431:SF127">
    <property type="entry name" value="BACTERIAL NON-HEME FERRITIN"/>
    <property type="match status" value="1"/>
</dbReference>
<keyword evidence="3" id="KW-0560">Oxidoreductase</keyword>
<sequence length="176" mass="19408">MASKFHNLLREQIANEFGAMQQYVAIAVWADASDLPQIASHFYAHSLGERNHAMMMVQYLLDRGETFEVGAIEAPRNAFESPLDAYKAAQAHEVKVTGQIEALFHAAREENDPLGEQFMLWFLREQVEEVANMDTMVTIAERAGDNWFDVERHLAREGGGASSNTGTPPAAAGGAI</sequence>
<evidence type="ECO:0000313" key="9">
    <source>
        <dbReference type="EMBL" id="HJE89729.1"/>
    </source>
</evidence>
<name>A0A921F485_9ACTN</name>
<feature type="region of interest" description="Disordered" evidence="7">
    <location>
        <begin position="157"/>
        <end position="176"/>
    </location>
</feature>
<dbReference type="RefSeq" id="WP_303910499.1">
    <property type="nucleotide sequence ID" value="NZ_DYXM01000037.1"/>
</dbReference>
<feature type="binding site" evidence="5">
    <location>
        <position position="126"/>
    </location>
    <ligand>
        <name>Fe cation</name>
        <dbReference type="ChEBI" id="CHEBI:24875"/>
        <label>1</label>
    </ligand>
</feature>
<evidence type="ECO:0000256" key="1">
    <source>
        <dbReference type="ARBA" id="ARBA00022434"/>
    </source>
</evidence>
<evidence type="ECO:0000256" key="2">
    <source>
        <dbReference type="ARBA" id="ARBA00022723"/>
    </source>
</evidence>
<feature type="binding site" evidence="5">
    <location>
        <position position="16"/>
    </location>
    <ligand>
        <name>Fe cation</name>
        <dbReference type="ChEBI" id="CHEBI:24875"/>
        <label>1</label>
    </ligand>
</feature>
<dbReference type="GO" id="GO:0008199">
    <property type="term" value="F:ferric iron binding"/>
    <property type="evidence" value="ECO:0007669"/>
    <property type="project" value="InterPro"/>
</dbReference>
<evidence type="ECO:0000256" key="5">
    <source>
        <dbReference type="PIRSR" id="PIRSR601519-1"/>
    </source>
</evidence>
<dbReference type="Pfam" id="PF00210">
    <property type="entry name" value="Ferritin"/>
    <property type="match status" value="1"/>
</dbReference>
<accession>A0A921F485</accession>
<dbReference type="InterPro" id="IPR041719">
    <property type="entry name" value="Ferritin_prok"/>
</dbReference>
<dbReference type="InterPro" id="IPR001519">
    <property type="entry name" value="Ferritin"/>
</dbReference>
<dbReference type="GO" id="GO:0006826">
    <property type="term" value="P:iron ion transport"/>
    <property type="evidence" value="ECO:0007669"/>
    <property type="project" value="InterPro"/>
</dbReference>
<dbReference type="EMBL" id="DYXM01000037">
    <property type="protein sequence ID" value="HJE89729.1"/>
    <property type="molecule type" value="Genomic_DNA"/>
</dbReference>
<dbReference type="GO" id="GO:0004322">
    <property type="term" value="F:ferroxidase activity"/>
    <property type="evidence" value="ECO:0007669"/>
    <property type="project" value="TreeGrafter"/>
</dbReference>
<evidence type="ECO:0000256" key="7">
    <source>
        <dbReference type="SAM" id="MobiDB-lite"/>
    </source>
</evidence>
<protein>
    <recommendedName>
        <fullName evidence="6">Ferritin</fullName>
    </recommendedName>
</protein>
<comment type="caution">
    <text evidence="9">The sequence shown here is derived from an EMBL/GenBank/DDBJ whole genome shotgun (WGS) entry which is preliminary data.</text>
</comment>
<feature type="compositionally biased region" description="Low complexity" evidence="7">
    <location>
        <begin position="165"/>
        <end position="176"/>
    </location>
</feature>
<evidence type="ECO:0000256" key="3">
    <source>
        <dbReference type="ARBA" id="ARBA00023002"/>
    </source>
</evidence>
<evidence type="ECO:0000256" key="6">
    <source>
        <dbReference type="RuleBase" id="RU361145"/>
    </source>
</evidence>
<feature type="binding site" evidence="5">
    <location>
        <position position="93"/>
    </location>
    <ligand>
        <name>Fe cation</name>
        <dbReference type="ChEBI" id="CHEBI:24875"/>
        <label>1</label>
    </ligand>
</feature>
<organism evidence="9 10">
    <name type="scientific">Dietzia timorensis</name>
    <dbReference type="NCBI Taxonomy" id="499555"/>
    <lineage>
        <taxon>Bacteria</taxon>
        <taxon>Bacillati</taxon>
        <taxon>Actinomycetota</taxon>
        <taxon>Actinomycetes</taxon>
        <taxon>Mycobacteriales</taxon>
        <taxon>Dietziaceae</taxon>
        <taxon>Dietzia</taxon>
    </lineage>
</organism>
<dbReference type="InterPro" id="IPR008331">
    <property type="entry name" value="Ferritin_DPS_dom"/>
</dbReference>
<dbReference type="Proteomes" id="UP000776650">
    <property type="component" value="Unassembled WGS sequence"/>
</dbReference>
<dbReference type="InterPro" id="IPR009078">
    <property type="entry name" value="Ferritin-like_SF"/>
</dbReference>
<dbReference type="SUPFAM" id="SSF47240">
    <property type="entry name" value="Ferritin-like"/>
    <property type="match status" value="1"/>
</dbReference>
<evidence type="ECO:0000256" key="4">
    <source>
        <dbReference type="ARBA" id="ARBA00023004"/>
    </source>
</evidence>
<keyword evidence="4 5" id="KW-0408">Iron</keyword>
<dbReference type="GO" id="GO:0006879">
    <property type="term" value="P:intracellular iron ion homeostasis"/>
    <property type="evidence" value="ECO:0007669"/>
    <property type="project" value="UniProtKB-KW"/>
</dbReference>
<gene>
    <name evidence="9" type="ORF">K8V11_01800</name>
</gene>
<reference evidence="9" key="2">
    <citation type="submission" date="2021-09" db="EMBL/GenBank/DDBJ databases">
        <authorList>
            <person name="Gilroy R."/>
        </authorList>
    </citation>
    <scope>NUCLEOTIDE SEQUENCE</scope>
    <source>
        <strain evidence="9">ChiGjej1B1-18357</strain>
    </source>
</reference>
<evidence type="ECO:0000313" key="10">
    <source>
        <dbReference type="Proteomes" id="UP000776650"/>
    </source>
</evidence>
<proteinExistence type="predicted"/>
<dbReference type="GO" id="GO:0008198">
    <property type="term" value="F:ferrous iron binding"/>
    <property type="evidence" value="ECO:0007669"/>
    <property type="project" value="TreeGrafter"/>
</dbReference>
<evidence type="ECO:0000259" key="8">
    <source>
        <dbReference type="PROSITE" id="PS50905"/>
    </source>
</evidence>
<dbReference type="PROSITE" id="PS50905">
    <property type="entry name" value="FERRITIN_LIKE"/>
    <property type="match status" value="1"/>
</dbReference>
<dbReference type="PANTHER" id="PTHR11431">
    <property type="entry name" value="FERRITIN"/>
    <property type="match status" value="1"/>
</dbReference>
<keyword evidence="2 5" id="KW-0479">Metal-binding</keyword>
<feature type="domain" description="Ferritin-like diiron" evidence="8">
    <location>
        <begin position="1"/>
        <end position="144"/>
    </location>
</feature>
<keyword evidence="1 6" id="KW-0409">Iron storage</keyword>
<dbReference type="CDD" id="cd01055">
    <property type="entry name" value="Nonheme_Ferritin"/>
    <property type="match status" value="1"/>
</dbReference>
<dbReference type="InterPro" id="IPR012347">
    <property type="entry name" value="Ferritin-like"/>
</dbReference>
<dbReference type="Gene3D" id="1.20.1260.10">
    <property type="match status" value="1"/>
</dbReference>
<dbReference type="InterPro" id="IPR009040">
    <property type="entry name" value="Ferritin-like_diiron"/>
</dbReference>